<accession>A0A402AKI3</accession>
<dbReference type="Proteomes" id="UP000287188">
    <property type="component" value="Unassembled WGS sequence"/>
</dbReference>
<evidence type="ECO:0000313" key="2">
    <source>
        <dbReference type="Proteomes" id="UP000287188"/>
    </source>
</evidence>
<reference evidence="2" key="1">
    <citation type="submission" date="2018-12" db="EMBL/GenBank/DDBJ databases">
        <title>Tengunoibacter tsumagoiensis gen. nov., sp. nov., Dictyobacter kobayashii sp. nov., D. alpinus sp. nov., and D. joshuensis sp. nov. and description of Dictyobacteraceae fam. nov. within the order Ktedonobacterales isolated from Tengu-no-mugimeshi.</title>
        <authorList>
            <person name="Wang C.M."/>
            <person name="Zheng Y."/>
            <person name="Sakai Y."/>
            <person name="Toyoda A."/>
            <person name="Minakuchi Y."/>
            <person name="Abe K."/>
            <person name="Yokota A."/>
            <person name="Yabe S."/>
        </authorList>
    </citation>
    <scope>NUCLEOTIDE SEQUENCE [LARGE SCALE GENOMIC DNA]</scope>
    <source>
        <strain evidence="2">Uno11</strain>
    </source>
</reference>
<evidence type="ECO:0000313" key="1">
    <source>
        <dbReference type="EMBL" id="GCE19544.1"/>
    </source>
</evidence>
<protein>
    <submittedName>
        <fullName evidence="1">Uncharacterized protein</fullName>
    </submittedName>
</protein>
<dbReference type="AlphaFoldDB" id="A0A402AKI3"/>
<gene>
    <name evidence="1" type="ORF">KDK_33440</name>
</gene>
<sequence length="70" mass="7919">MPNYTHTYGDNFIPVIPVDNKEHTQEHPFCYDNTCACHENPEAISHIQQAYNDGEVTAQEATNIVRGKTV</sequence>
<organism evidence="1 2">
    <name type="scientific">Dictyobacter kobayashii</name>
    <dbReference type="NCBI Taxonomy" id="2014872"/>
    <lineage>
        <taxon>Bacteria</taxon>
        <taxon>Bacillati</taxon>
        <taxon>Chloroflexota</taxon>
        <taxon>Ktedonobacteria</taxon>
        <taxon>Ktedonobacterales</taxon>
        <taxon>Dictyobacteraceae</taxon>
        <taxon>Dictyobacter</taxon>
    </lineage>
</organism>
<name>A0A402AKI3_9CHLR</name>
<dbReference type="RefSeq" id="WP_126551400.1">
    <property type="nucleotide sequence ID" value="NZ_BIFS01000001.1"/>
</dbReference>
<comment type="caution">
    <text evidence="1">The sequence shown here is derived from an EMBL/GenBank/DDBJ whole genome shotgun (WGS) entry which is preliminary data.</text>
</comment>
<dbReference type="OrthoDB" id="172891at2"/>
<dbReference type="EMBL" id="BIFS01000001">
    <property type="protein sequence ID" value="GCE19544.1"/>
    <property type="molecule type" value="Genomic_DNA"/>
</dbReference>
<proteinExistence type="predicted"/>
<keyword evidence="2" id="KW-1185">Reference proteome</keyword>